<dbReference type="SMART" id="SM00906">
    <property type="entry name" value="Fungal_trans"/>
    <property type="match status" value="1"/>
</dbReference>
<dbReference type="InterPro" id="IPR001138">
    <property type="entry name" value="Zn2Cys6_DnaBD"/>
</dbReference>
<keyword evidence="5" id="KW-0472">Membrane</keyword>
<evidence type="ECO:0000259" key="6">
    <source>
        <dbReference type="SMART" id="SM00906"/>
    </source>
</evidence>
<dbReference type="GO" id="GO:0000981">
    <property type="term" value="F:DNA-binding transcription factor activity, RNA polymerase II-specific"/>
    <property type="evidence" value="ECO:0007669"/>
    <property type="project" value="InterPro"/>
</dbReference>
<dbReference type="Pfam" id="PF04082">
    <property type="entry name" value="Fungal_trans"/>
    <property type="match status" value="1"/>
</dbReference>
<sequence length="731" mass="81017">MPPFCGSLDGRLITPRQIRCDKDTPCSNCKTAKRACSSSGLGQRPKEARQRVLISSQYERKIDQFEARLAGIESMLRELTLTITNSRTPSVSASATEHSESPRPARTASRTTTFTRHSTVNTTATPATNIHNNDQVVENDLDAFEGDSSMAAQTVFASEFLHKAVGRTSFRVPNPDMESALKALQQMVAGRQRDGASHESRFEHVLPIPPGGFRELPKPPTELIVGLLRVLKEKPPSSFTLIWIFAISADRFNESCRDVYFATEDYSLTTFAVVMGGLYFFLQEMVWFAEGAEAEELTRYQEMCRANFETALVNLPLLMPATRGSVEVLLTAAMYATEASKFTLAWRFNITAATICQNLGYHRQQPANPSPEQQRVSDRQSALFWFVYANDKCLSLRFGRCSQIQDYDITVPRALGASFVLPDPGWRVIFHQWTQHAEFLGRAYEQLYSAAALARSPQERAESAHALIRSLNAMNARLAAERAATGLATTHEALPPGTAPREKGPNPYSIGMAVISDEVMLYCAMTLVYRAIPPSGGEGTLYAECVEAARKAVASHHECMKISPNKHVDAGIISWTLLFIPFMPVIVLFCHVIETSDQEDFRRLSEFSTSLYPAATVSKAAEKFYRVCQVLTNVARLYIESKAQQDQDQEMALVGNDIDMYLSQLGFMPSQVDPLVPSRAMYGEGGMVGGEASQGIDLSNWFSGNLHVLGLVEEDMIDFEPRAWSTMAGPP</sequence>
<feature type="coiled-coil region" evidence="3">
    <location>
        <begin position="55"/>
        <end position="82"/>
    </location>
</feature>
<feature type="region of interest" description="Disordered" evidence="4">
    <location>
        <begin position="87"/>
        <end position="133"/>
    </location>
</feature>
<feature type="compositionally biased region" description="Polar residues" evidence="4">
    <location>
        <begin position="124"/>
        <end position="133"/>
    </location>
</feature>
<dbReference type="CDD" id="cd12148">
    <property type="entry name" value="fungal_TF_MHR"/>
    <property type="match status" value="1"/>
</dbReference>
<keyword evidence="5" id="KW-0812">Transmembrane</keyword>
<feature type="compositionally biased region" description="Low complexity" evidence="4">
    <location>
        <begin position="104"/>
        <end position="123"/>
    </location>
</feature>
<dbReference type="CDD" id="cd00067">
    <property type="entry name" value="GAL4"/>
    <property type="match status" value="1"/>
</dbReference>
<evidence type="ECO:0000256" key="1">
    <source>
        <dbReference type="ARBA" id="ARBA00022723"/>
    </source>
</evidence>
<dbReference type="AlphaFoldDB" id="A0AA40K7R4"/>
<organism evidence="7 8">
    <name type="scientific">Schizothecium vesticola</name>
    <dbReference type="NCBI Taxonomy" id="314040"/>
    <lineage>
        <taxon>Eukaryota</taxon>
        <taxon>Fungi</taxon>
        <taxon>Dikarya</taxon>
        <taxon>Ascomycota</taxon>
        <taxon>Pezizomycotina</taxon>
        <taxon>Sordariomycetes</taxon>
        <taxon>Sordariomycetidae</taxon>
        <taxon>Sordariales</taxon>
        <taxon>Schizotheciaceae</taxon>
        <taxon>Schizothecium</taxon>
    </lineage>
</organism>
<dbReference type="PANTHER" id="PTHR46910:SF5">
    <property type="entry name" value="ZN(II)2CYS6 TRANSCRIPTION FACTOR (EUROFUNG)"/>
    <property type="match status" value="1"/>
</dbReference>
<proteinExistence type="predicted"/>
<evidence type="ECO:0000256" key="3">
    <source>
        <dbReference type="SAM" id="Coils"/>
    </source>
</evidence>
<keyword evidence="3" id="KW-0175">Coiled coil</keyword>
<feature type="domain" description="Xylanolytic transcriptional activator regulatory" evidence="6">
    <location>
        <begin position="345"/>
        <end position="418"/>
    </location>
</feature>
<dbReference type="GO" id="GO:0006351">
    <property type="term" value="P:DNA-templated transcription"/>
    <property type="evidence" value="ECO:0007669"/>
    <property type="project" value="InterPro"/>
</dbReference>
<comment type="caution">
    <text evidence="7">The sequence shown here is derived from an EMBL/GenBank/DDBJ whole genome shotgun (WGS) entry which is preliminary data.</text>
</comment>
<keyword evidence="8" id="KW-1185">Reference proteome</keyword>
<dbReference type="PANTHER" id="PTHR46910">
    <property type="entry name" value="TRANSCRIPTION FACTOR PDR1"/>
    <property type="match status" value="1"/>
</dbReference>
<accession>A0AA40K7R4</accession>
<evidence type="ECO:0000313" key="8">
    <source>
        <dbReference type="Proteomes" id="UP001172155"/>
    </source>
</evidence>
<evidence type="ECO:0000256" key="4">
    <source>
        <dbReference type="SAM" id="MobiDB-lite"/>
    </source>
</evidence>
<evidence type="ECO:0000256" key="2">
    <source>
        <dbReference type="ARBA" id="ARBA00023242"/>
    </source>
</evidence>
<dbReference type="GO" id="GO:0008270">
    <property type="term" value="F:zinc ion binding"/>
    <property type="evidence" value="ECO:0007669"/>
    <property type="project" value="InterPro"/>
</dbReference>
<name>A0AA40K7R4_9PEZI</name>
<evidence type="ECO:0000313" key="7">
    <source>
        <dbReference type="EMBL" id="KAK0749101.1"/>
    </source>
</evidence>
<feature type="transmembrane region" description="Helical" evidence="5">
    <location>
        <begin position="572"/>
        <end position="593"/>
    </location>
</feature>
<protein>
    <recommendedName>
        <fullName evidence="6">Xylanolytic transcriptional activator regulatory domain-containing protein</fullName>
    </recommendedName>
</protein>
<dbReference type="Proteomes" id="UP001172155">
    <property type="component" value="Unassembled WGS sequence"/>
</dbReference>
<dbReference type="InterPro" id="IPR050987">
    <property type="entry name" value="AtrR-like"/>
</dbReference>
<dbReference type="InterPro" id="IPR007219">
    <property type="entry name" value="XnlR_reg_dom"/>
</dbReference>
<dbReference type="InterPro" id="IPR036864">
    <property type="entry name" value="Zn2-C6_fun-type_DNA-bd_sf"/>
</dbReference>
<keyword evidence="5" id="KW-1133">Transmembrane helix</keyword>
<feature type="compositionally biased region" description="Polar residues" evidence="4">
    <location>
        <begin position="87"/>
        <end position="96"/>
    </location>
</feature>
<dbReference type="GO" id="GO:0003677">
    <property type="term" value="F:DNA binding"/>
    <property type="evidence" value="ECO:0007669"/>
    <property type="project" value="InterPro"/>
</dbReference>
<dbReference type="EMBL" id="JAUKUD010000003">
    <property type="protein sequence ID" value="KAK0749101.1"/>
    <property type="molecule type" value="Genomic_DNA"/>
</dbReference>
<evidence type="ECO:0000256" key="5">
    <source>
        <dbReference type="SAM" id="Phobius"/>
    </source>
</evidence>
<dbReference type="Gene3D" id="4.10.240.10">
    <property type="entry name" value="Zn(2)-C6 fungal-type DNA-binding domain"/>
    <property type="match status" value="1"/>
</dbReference>
<gene>
    <name evidence="7" type="ORF">B0T18DRAFT_323821</name>
</gene>
<reference evidence="7" key="1">
    <citation type="submission" date="2023-06" db="EMBL/GenBank/DDBJ databases">
        <title>Genome-scale phylogeny and comparative genomics of the fungal order Sordariales.</title>
        <authorList>
            <consortium name="Lawrence Berkeley National Laboratory"/>
            <person name="Hensen N."/>
            <person name="Bonometti L."/>
            <person name="Westerberg I."/>
            <person name="Brannstrom I.O."/>
            <person name="Guillou S."/>
            <person name="Cros-Aarteil S."/>
            <person name="Calhoun S."/>
            <person name="Haridas S."/>
            <person name="Kuo A."/>
            <person name="Mondo S."/>
            <person name="Pangilinan J."/>
            <person name="Riley R."/>
            <person name="LaButti K."/>
            <person name="Andreopoulos B."/>
            <person name="Lipzen A."/>
            <person name="Chen C."/>
            <person name="Yanf M."/>
            <person name="Daum C."/>
            <person name="Ng V."/>
            <person name="Clum A."/>
            <person name="Steindorff A."/>
            <person name="Ohm R."/>
            <person name="Martin F."/>
            <person name="Silar P."/>
            <person name="Natvig D."/>
            <person name="Lalanne C."/>
            <person name="Gautier V."/>
            <person name="Ament-velasquez S.L."/>
            <person name="Kruys A."/>
            <person name="Hutchinson M.I."/>
            <person name="Powell A.J."/>
            <person name="Barry K."/>
            <person name="Miller A.N."/>
            <person name="Grigoriev I.V."/>
            <person name="Debuchy R."/>
            <person name="Gladieux P."/>
            <person name="Thoren M.H."/>
            <person name="Johannesson H."/>
        </authorList>
    </citation>
    <scope>NUCLEOTIDE SEQUENCE</scope>
    <source>
        <strain evidence="7">SMH3187-1</strain>
    </source>
</reference>
<keyword evidence="2" id="KW-0539">Nucleus</keyword>
<keyword evidence="1" id="KW-0479">Metal-binding</keyword>